<gene>
    <name evidence="1" type="ORF">J1N35_045221</name>
</gene>
<dbReference type="AlphaFoldDB" id="A0A9D3UAP1"/>
<evidence type="ECO:0008006" key="3">
    <source>
        <dbReference type="Google" id="ProtNLM"/>
    </source>
</evidence>
<comment type="caution">
    <text evidence="1">The sequence shown here is derived from an EMBL/GenBank/DDBJ whole genome shotgun (WGS) entry which is preliminary data.</text>
</comment>
<dbReference type="OrthoDB" id="998851at2759"/>
<proteinExistence type="predicted"/>
<name>A0A9D3UAP1_9ROSI</name>
<accession>A0A9D3UAP1</accession>
<evidence type="ECO:0000313" key="2">
    <source>
        <dbReference type="Proteomes" id="UP000828251"/>
    </source>
</evidence>
<evidence type="ECO:0000313" key="1">
    <source>
        <dbReference type="EMBL" id="KAH1033047.1"/>
    </source>
</evidence>
<reference evidence="1 2" key="1">
    <citation type="journal article" date="2021" name="Plant Biotechnol. J.">
        <title>Multi-omics assisted identification of the key and species-specific regulatory components of drought-tolerant mechanisms in Gossypium stocksii.</title>
        <authorList>
            <person name="Yu D."/>
            <person name="Ke L."/>
            <person name="Zhang D."/>
            <person name="Wu Y."/>
            <person name="Sun Y."/>
            <person name="Mei J."/>
            <person name="Sun J."/>
            <person name="Sun Y."/>
        </authorList>
    </citation>
    <scope>NUCLEOTIDE SEQUENCE [LARGE SCALE GENOMIC DNA]</scope>
    <source>
        <strain evidence="2">cv. E1</strain>
        <tissue evidence="1">Leaf</tissue>
    </source>
</reference>
<sequence>MNDFQTMLEDCRLNDLGYVGRWFTWERGRFLATNIRERLDRRVATLNWVNLFPSYESFLLRSLPHFLDTMRMRWNDQCSNVKLFRYFHKITVQRQFRGQISGLEGEKGRRSITTQDMLKLASDSFSNLFSASDMGIDECLFGLVEKRVIDSINDNSLKQFTEEDITYAVKKMVPLKAPGVDGFPAIFFQRKTYFR</sequence>
<dbReference type="Proteomes" id="UP000828251">
    <property type="component" value="Unassembled WGS sequence"/>
</dbReference>
<dbReference type="PANTHER" id="PTHR33710:SF71">
    <property type="entry name" value="ENDONUCLEASE_EXONUCLEASE_PHOSPHATASE DOMAIN-CONTAINING PROTEIN"/>
    <property type="match status" value="1"/>
</dbReference>
<protein>
    <recommendedName>
        <fullName evidence="3">Reverse transcriptase domain-containing protein</fullName>
    </recommendedName>
</protein>
<dbReference type="EMBL" id="JAIQCV010000013">
    <property type="protein sequence ID" value="KAH1033047.1"/>
    <property type="molecule type" value="Genomic_DNA"/>
</dbReference>
<keyword evidence="2" id="KW-1185">Reference proteome</keyword>
<dbReference type="PANTHER" id="PTHR33710">
    <property type="entry name" value="BNAC02G09200D PROTEIN"/>
    <property type="match status" value="1"/>
</dbReference>
<organism evidence="1 2">
    <name type="scientific">Gossypium stocksii</name>
    <dbReference type="NCBI Taxonomy" id="47602"/>
    <lineage>
        <taxon>Eukaryota</taxon>
        <taxon>Viridiplantae</taxon>
        <taxon>Streptophyta</taxon>
        <taxon>Embryophyta</taxon>
        <taxon>Tracheophyta</taxon>
        <taxon>Spermatophyta</taxon>
        <taxon>Magnoliopsida</taxon>
        <taxon>eudicotyledons</taxon>
        <taxon>Gunneridae</taxon>
        <taxon>Pentapetalae</taxon>
        <taxon>rosids</taxon>
        <taxon>malvids</taxon>
        <taxon>Malvales</taxon>
        <taxon>Malvaceae</taxon>
        <taxon>Malvoideae</taxon>
        <taxon>Gossypium</taxon>
    </lineage>
</organism>